<keyword evidence="2" id="KW-1185">Reference proteome</keyword>
<sequence>MTSTLVQSMSTLNLTPKHDTVFEPTRVLMSLPSPPPRPPGLRLFYGFYVKEEWLLQYAEQHMAGRDGRQYDKGLKMDLARRMLVTVTGVKSLTFASGVPDEAAIAHGTLRQGRGCQFVPLLAVCSSRRGSYFSRPTQSEYDHLEKIIGRPAKWWVEFD</sequence>
<evidence type="ECO:0000313" key="1">
    <source>
        <dbReference type="EMBL" id="RDB20193.1"/>
    </source>
</evidence>
<dbReference type="OrthoDB" id="3033369at2759"/>
<proteinExistence type="predicted"/>
<dbReference type="EMBL" id="LUEZ02000071">
    <property type="protein sequence ID" value="RDB20193.1"/>
    <property type="molecule type" value="Genomic_DNA"/>
</dbReference>
<evidence type="ECO:0000313" key="2">
    <source>
        <dbReference type="Proteomes" id="UP000076154"/>
    </source>
</evidence>
<dbReference type="InParanoid" id="A0A369JKF3"/>
<reference evidence="1" key="1">
    <citation type="submission" date="2018-04" db="EMBL/GenBank/DDBJ databases">
        <title>Whole genome sequencing of Hypsizygus marmoreus.</title>
        <authorList>
            <person name="Choi I.-G."/>
            <person name="Min B."/>
            <person name="Kim J.-G."/>
            <person name="Kim S."/>
            <person name="Oh Y.-L."/>
            <person name="Kong W.-S."/>
            <person name="Park H."/>
            <person name="Jeong J."/>
            <person name="Song E.-S."/>
        </authorList>
    </citation>
    <scope>NUCLEOTIDE SEQUENCE [LARGE SCALE GENOMIC DNA]</scope>
    <source>
        <strain evidence="1">51987-8</strain>
    </source>
</reference>
<dbReference type="Proteomes" id="UP000076154">
    <property type="component" value="Unassembled WGS sequence"/>
</dbReference>
<dbReference type="AlphaFoldDB" id="A0A369JKF3"/>
<gene>
    <name evidence="1" type="ORF">Hypma_013061</name>
</gene>
<protein>
    <submittedName>
        <fullName evidence="1">Uncharacterized protein</fullName>
    </submittedName>
</protein>
<name>A0A369JKF3_HYPMA</name>
<accession>A0A369JKF3</accession>
<comment type="caution">
    <text evidence="1">The sequence shown here is derived from an EMBL/GenBank/DDBJ whole genome shotgun (WGS) entry which is preliminary data.</text>
</comment>
<organism evidence="1 2">
    <name type="scientific">Hypsizygus marmoreus</name>
    <name type="common">White beech mushroom</name>
    <name type="synonym">Agaricus marmoreus</name>
    <dbReference type="NCBI Taxonomy" id="39966"/>
    <lineage>
        <taxon>Eukaryota</taxon>
        <taxon>Fungi</taxon>
        <taxon>Dikarya</taxon>
        <taxon>Basidiomycota</taxon>
        <taxon>Agaricomycotina</taxon>
        <taxon>Agaricomycetes</taxon>
        <taxon>Agaricomycetidae</taxon>
        <taxon>Agaricales</taxon>
        <taxon>Tricholomatineae</taxon>
        <taxon>Lyophyllaceae</taxon>
        <taxon>Hypsizygus</taxon>
    </lineage>
</organism>